<evidence type="ECO:0000256" key="1">
    <source>
        <dbReference type="ARBA" id="ARBA00006484"/>
    </source>
</evidence>
<dbReference type="PRINTS" id="PR00081">
    <property type="entry name" value="GDHRDH"/>
</dbReference>
<dbReference type="GO" id="GO:0016491">
    <property type="term" value="F:oxidoreductase activity"/>
    <property type="evidence" value="ECO:0007669"/>
    <property type="project" value="UniProtKB-KW"/>
</dbReference>
<protein>
    <submittedName>
        <fullName evidence="4">SDR family NAD(P)-dependent oxidoreductase</fullName>
    </submittedName>
</protein>
<dbReference type="SUPFAM" id="SSF51735">
    <property type="entry name" value="NAD(P)-binding Rossmann-fold domains"/>
    <property type="match status" value="1"/>
</dbReference>
<dbReference type="PRINTS" id="PR00080">
    <property type="entry name" value="SDRFAMILY"/>
</dbReference>
<gene>
    <name evidence="4" type="ORF">FO059_01595</name>
</gene>
<dbReference type="RefSeq" id="WP_143905793.1">
    <property type="nucleotide sequence ID" value="NZ_CP041765.1"/>
</dbReference>
<dbReference type="Pfam" id="PF00106">
    <property type="entry name" value="adh_short"/>
    <property type="match status" value="1"/>
</dbReference>
<name>A0A516WZM5_9ACTN</name>
<dbReference type="InterPro" id="IPR002347">
    <property type="entry name" value="SDR_fam"/>
</dbReference>
<reference evidence="4 5" key="1">
    <citation type="submission" date="2019-07" db="EMBL/GenBank/DDBJ databases">
        <title>Tomitella cavernea sp. nov., an actinomycete isolated from soil.</title>
        <authorList>
            <person name="Cheng J."/>
        </authorList>
    </citation>
    <scope>NUCLEOTIDE SEQUENCE [LARGE SCALE GENOMIC DNA]</scope>
    <source>
        <strain evidence="4 5">HY188</strain>
    </source>
</reference>
<reference evidence="4 5" key="2">
    <citation type="submission" date="2019-07" db="EMBL/GenBank/DDBJ databases">
        <authorList>
            <person name="Huang Y."/>
        </authorList>
    </citation>
    <scope>NUCLEOTIDE SEQUENCE [LARGE SCALE GENOMIC DNA]</scope>
    <source>
        <strain evidence="4 5">HY188</strain>
    </source>
</reference>
<dbReference type="OrthoDB" id="4449798at2"/>
<evidence type="ECO:0000313" key="5">
    <source>
        <dbReference type="Proteomes" id="UP000317344"/>
    </source>
</evidence>
<accession>A0A516WZM5</accession>
<dbReference type="NCBIfam" id="NF004846">
    <property type="entry name" value="PRK06197.1"/>
    <property type="match status" value="1"/>
</dbReference>
<organism evidence="4 5">
    <name type="scientific">Tomitella fengzijianii</name>
    <dbReference type="NCBI Taxonomy" id="2597660"/>
    <lineage>
        <taxon>Bacteria</taxon>
        <taxon>Bacillati</taxon>
        <taxon>Actinomycetota</taxon>
        <taxon>Actinomycetes</taxon>
        <taxon>Mycobacteriales</taxon>
        <taxon>Tomitella</taxon>
    </lineage>
</organism>
<dbReference type="Gene3D" id="3.40.50.720">
    <property type="entry name" value="NAD(P)-binding Rossmann-like Domain"/>
    <property type="match status" value="1"/>
</dbReference>
<keyword evidence="2" id="KW-0560">Oxidoreductase</keyword>
<dbReference type="EMBL" id="CP041765">
    <property type="protein sequence ID" value="QDQ96272.1"/>
    <property type="molecule type" value="Genomic_DNA"/>
</dbReference>
<dbReference type="AlphaFoldDB" id="A0A516WZM5"/>
<evidence type="ECO:0000256" key="2">
    <source>
        <dbReference type="ARBA" id="ARBA00023002"/>
    </source>
</evidence>
<dbReference type="Proteomes" id="UP000317344">
    <property type="component" value="Chromosome"/>
</dbReference>
<evidence type="ECO:0000313" key="4">
    <source>
        <dbReference type="EMBL" id="QDQ96272.1"/>
    </source>
</evidence>
<sequence>MPHSTWTAANLPSLTGRTAVVTGATSGLGLITARHLAGAGARVVLAVRDTDRGAQAAAGIAGETDVRALDLADLSSVRRFAEDWGGGAIDLLVNNAGIMHVPEGRTVDGFETQIGVNHLGHFALTNLLLPRITDRVVTVASLAHRMGTIDLDDLNWQHRRYDRVRAYGQSKLANLLFSLDLERRLREAGSRVRSMSAHPGYASTNLQTRTANPVGDLLGRIGNATIAQSALAGALPTLYAASQDLPGGSFLGPDRMLGARGGPALAGRSAEASDPDLARRLWAASEELTGVGFPAGLG</sequence>
<dbReference type="InterPro" id="IPR036291">
    <property type="entry name" value="NAD(P)-bd_dom_sf"/>
</dbReference>
<keyword evidence="5" id="KW-1185">Reference proteome</keyword>
<proteinExistence type="inferred from homology"/>
<dbReference type="KEGG" id="toy:FO059_01595"/>
<evidence type="ECO:0000256" key="3">
    <source>
        <dbReference type="RuleBase" id="RU000363"/>
    </source>
</evidence>
<comment type="similarity">
    <text evidence="1 3">Belongs to the short-chain dehydrogenases/reductases (SDR) family.</text>
</comment>
<dbReference type="PANTHER" id="PTHR24320">
    <property type="entry name" value="RETINOL DEHYDROGENASE"/>
    <property type="match status" value="1"/>
</dbReference>
<dbReference type="PANTHER" id="PTHR24320:SF148">
    <property type="entry name" value="NAD(P)-BINDING ROSSMANN-FOLD SUPERFAMILY PROTEIN"/>
    <property type="match status" value="1"/>
</dbReference>